<evidence type="ECO:0000313" key="1">
    <source>
        <dbReference type="EMBL" id="MBL3579685.1"/>
    </source>
</evidence>
<protein>
    <submittedName>
        <fullName evidence="1">Uncharacterized protein</fullName>
    </submittedName>
</protein>
<dbReference type="EMBL" id="JAESIL010000080">
    <property type="protein sequence ID" value="MBL3579685.1"/>
    <property type="molecule type" value="Genomic_DNA"/>
</dbReference>
<dbReference type="Proteomes" id="UP000635853">
    <property type="component" value="Unassembled WGS sequence"/>
</dbReference>
<gene>
    <name evidence="1" type="ORF">JMJ92_16200</name>
</gene>
<dbReference type="RefSeq" id="WP_143540586.1">
    <property type="nucleotide sequence ID" value="NZ_JAESIL010000080.1"/>
</dbReference>
<name>A0ABS1RJ55_9RHOB</name>
<evidence type="ECO:0000313" key="2">
    <source>
        <dbReference type="Proteomes" id="UP000635853"/>
    </source>
</evidence>
<reference evidence="2" key="1">
    <citation type="submission" date="2021-01" db="EMBL/GenBank/DDBJ databases">
        <title>Draft genomes of Rhodovulum sulfidophilum.</title>
        <authorList>
            <person name="Guzman M.S."/>
        </authorList>
    </citation>
    <scope>NUCLEOTIDE SEQUENCE [LARGE SCALE GENOMIC DNA]</scope>
    <source>
        <strain evidence="2">AB19</strain>
    </source>
</reference>
<keyword evidence="2" id="KW-1185">Reference proteome</keyword>
<comment type="caution">
    <text evidence="1">The sequence shown here is derived from an EMBL/GenBank/DDBJ whole genome shotgun (WGS) entry which is preliminary data.</text>
</comment>
<accession>A0ABS1RJ55</accession>
<proteinExistence type="predicted"/>
<sequence>MIATGRPDWSLAILISTKRMMRFVSDILREPFGNVPAIAHAASIDMEGPILAADVIALLLQQACAADDLDQLVHLMCQYLRGRGGG</sequence>
<organism evidence="1 2">
    <name type="scientific">Rhodovulum visakhapatnamense</name>
    <dbReference type="NCBI Taxonomy" id="364297"/>
    <lineage>
        <taxon>Bacteria</taxon>
        <taxon>Pseudomonadati</taxon>
        <taxon>Pseudomonadota</taxon>
        <taxon>Alphaproteobacteria</taxon>
        <taxon>Rhodobacterales</taxon>
        <taxon>Paracoccaceae</taxon>
        <taxon>Rhodovulum</taxon>
    </lineage>
</organism>